<gene>
    <name evidence="2" type="ORF">K6K41_02795</name>
</gene>
<dbReference type="KEGG" id="cmet:K6K41_02795"/>
<organism evidence="2 3">
    <name type="scientific">Chenggangzhangella methanolivorans</name>
    <dbReference type="NCBI Taxonomy" id="1437009"/>
    <lineage>
        <taxon>Bacteria</taxon>
        <taxon>Pseudomonadati</taxon>
        <taxon>Pseudomonadota</taxon>
        <taxon>Alphaproteobacteria</taxon>
        <taxon>Hyphomicrobiales</taxon>
        <taxon>Methylopilaceae</taxon>
        <taxon>Chenggangzhangella</taxon>
    </lineage>
</organism>
<feature type="region of interest" description="Disordered" evidence="1">
    <location>
        <begin position="15"/>
        <end position="49"/>
    </location>
</feature>
<protein>
    <submittedName>
        <fullName evidence="2">Uncharacterized protein</fullName>
    </submittedName>
</protein>
<sequence>MSFLGIPKTVKDVQSKRSLNRYVPHSPQVEKHVTKPNAAANASVDRAQK</sequence>
<name>A0A9E6R9M1_9HYPH</name>
<dbReference type="RefSeq" id="WP_261403833.1">
    <property type="nucleotide sequence ID" value="NZ_CP081869.1"/>
</dbReference>
<evidence type="ECO:0000313" key="2">
    <source>
        <dbReference type="EMBL" id="QZO00659.1"/>
    </source>
</evidence>
<evidence type="ECO:0000313" key="3">
    <source>
        <dbReference type="Proteomes" id="UP000825701"/>
    </source>
</evidence>
<dbReference type="Proteomes" id="UP000825701">
    <property type="component" value="Chromosome"/>
</dbReference>
<proteinExistence type="predicted"/>
<keyword evidence="3" id="KW-1185">Reference proteome</keyword>
<dbReference type="EMBL" id="CP081869">
    <property type="protein sequence ID" value="QZO00659.1"/>
    <property type="molecule type" value="Genomic_DNA"/>
</dbReference>
<dbReference type="AlphaFoldDB" id="A0A9E6R9M1"/>
<accession>A0A9E6R9M1</accession>
<evidence type="ECO:0000256" key="1">
    <source>
        <dbReference type="SAM" id="MobiDB-lite"/>
    </source>
</evidence>
<reference evidence="2" key="1">
    <citation type="submission" date="2021-08" db="EMBL/GenBank/DDBJ databases">
        <authorList>
            <person name="Zhang H."/>
            <person name="Xu M."/>
            <person name="Yu Z."/>
            <person name="Yang L."/>
            <person name="Cai Y."/>
        </authorList>
    </citation>
    <scope>NUCLEOTIDE SEQUENCE</scope>
    <source>
        <strain evidence="2">CHL1</strain>
    </source>
</reference>